<keyword evidence="3" id="KW-1185">Reference proteome</keyword>
<protein>
    <submittedName>
        <fullName evidence="2">Exosortase</fullName>
    </submittedName>
</protein>
<reference evidence="2 3" key="1">
    <citation type="journal article" date="2015" name="Environ. Microbiol.">
        <title>Methane oxidation coupled to nitrate reduction under hypoxia by the Gammaproteobacterium Methylomonas denitrificans, sp. nov. type strain FJG1.</title>
        <authorList>
            <person name="Kits K.D."/>
            <person name="Klotz M.G."/>
            <person name="Stein L.Y."/>
        </authorList>
    </citation>
    <scope>NUCLEOTIDE SEQUENCE [LARGE SCALE GENOMIC DNA]</scope>
    <source>
        <strain evidence="2 3">FJG1</strain>
    </source>
</reference>
<sequence length="109" mass="11655">MHSLRHFLFAAPFALMMLISPNVPADTAAHKFSRGLAGMTCGFLELPGNIVKETNAKGAAGLPVGLAMGVGMIVTRELVGVYEFVSAPFPVPAGFQPILSPEYPWSYFN</sequence>
<dbReference type="NCBIfam" id="TIGR04073">
    <property type="entry name" value="exo_TIGR04073"/>
    <property type="match status" value="1"/>
</dbReference>
<evidence type="ECO:0000313" key="3">
    <source>
        <dbReference type="Proteomes" id="UP000030512"/>
    </source>
</evidence>
<dbReference type="Proteomes" id="UP000030512">
    <property type="component" value="Chromosome"/>
</dbReference>
<feature type="chain" id="PRO_5007797786" evidence="1">
    <location>
        <begin position="26"/>
        <end position="109"/>
    </location>
</feature>
<name>A0A126T6T0_9GAMM</name>
<gene>
    <name evidence="2" type="ORF">JT25_013450</name>
</gene>
<evidence type="ECO:0000313" key="2">
    <source>
        <dbReference type="EMBL" id="AMK77474.1"/>
    </source>
</evidence>
<dbReference type="InterPro" id="IPR023824">
    <property type="entry name" value="CHP04073_exosortase-affil"/>
</dbReference>
<dbReference type="OrthoDB" id="5570596at2"/>
<keyword evidence="1" id="KW-0732">Signal</keyword>
<evidence type="ECO:0000256" key="1">
    <source>
        <dbReference type="SAM" id="SignalP"/>
    </source>
</evidence>
<dbReference type="AlphaFoldDB" id="A0A126T6T0"/>
<dbReference type="KEGG" id="mdn:JT25_013450"/>
<dbReference type="EMBL" id="CP014476">
    <property type="protein sequence ID" value="AMK77474.1"/>
    <property type="molecule type" value="Genomic_DNA"/>
</dbReference>
<organism evidence="2 3">
    <name type="scientific">Methylomonas denitrificans</name>
    <dbReference type="NCBI Taxonomy" id="1538553"/>
    <lineage>
        <taxon>Bacteria</taxon>
        <taxon>Pseudomonadati</taxon>
        <taxon>Pseudomonadota</taxon>
        <taxon>Gammaproteobacteria</taxon>
        <taxon>Methylococcales</taxon>
        <taxon>Methylococcaceae</taxon>
        <taxon>Methylomonas</taxon>
    </lineage>
</organism>
<proteinExistence type="predicted"/>
<dbReference type="RefSeq" id="WP_036273119.1">
    <property type="nucleotide sequence ID" value="NZ_CP014476.1"/>
</dbReference>
<accession>A0A126T6T0</accession>
<feature type="signal peptide" evidence="1">
    <location>
        <begin position="1"/>
        <end position="25"/>
    </location>
</feature>